<comment type="caution">
    <text evidence="3">The sequence shown here is derived from an EMBL/GenBank/DDBJ whole genome shotgun (WGS) entry which is preliminary data.</text>
</comment>
<feature type="compositionally biased region" description="Polar residues" evidence="1">
    <location>
        <begin position="422"/>
        <end position="438"/>
    </location>
</feature>
<organism evidence="3 4">
    <name type="scientific">Endocarpon pusillum</name>
    <dbReference type="NCBI Taxonomy" id="364733"/>
    <lineage>
        <taxon>Eukaryota</taxon>
        <taxon>Fungi</taxon>
        <taxon>Dikarya</taxon>
        <taxon>Ascomycota</taxon>
        <taxon>Pezizomycotina</taxon>
        <taxon>Eurotiomycetes</taxon>
        <taxon>Chaetothyriomycetidae</taxon>
        <taxon>Verrucariales</taxon>
        <taxon>Verrucariaceae</taxon>
        <taxon>Endocarpon</taxon>
    </lineage>
</organism>
<dbReference type="InterPro" id="IPR057684">
    <property type="entry name" value="DUF7924"/>
</dbReference>
<evidence type="ECO:0000313" key="4">
    <source>
        <dbReference type="Proteomes" id="UP000606974"/>
    </source>
</evidence>
<feature type="region of interest" description="Disordered" evidence="1">
    <location>
        <begin position="57"/>
        <end position="127"/>
    </location>
</feature>
<reference evidence="3" key="1">
    <citation type="submission" date="2020-02" db="EMBL/GenBank/DDBJ databases">
        <authorList>
            <person name="Palmer J.M."/>
        </authorList>
    </citation>
    <scope>NUCLEOTIDE SEQUENCE</scope>
    <source>
        <strain evidence="3">EPUS1.4</strain>
        <tissue evidence="3">Thallus</tissue>
    </source>
</reference>
<name>A0A8H7E7B6_9EURO</name>
<dbReference type="Pfam" id="PF25545">
    <property type="entry name" value="DUF7924"/>
    <property type="match status" value="1"/>
</dbReference>
<feature type="compositionally biased region" description="Polar residues" evidence="1">
    <location>
        <begin position="80"/>
        <end position="124"/>
    </location>
</feature>
<feature type="region of interest" description="Disordered" evidence="1">
    <location>
        <begin position="408"/>
        <end position="438"/>
    </location>
</feature>
<sequence>MAELDIQCPQPTRPFLKRKVSQLDSIDDSIHSQPACKQQRLITPPLASLRQFSRSDSFITRNMTMRPDPSRPLTAPISPPESTSWPPSVQTSVSYPSRQYSPVLRPTSTRSSGTESSNRVTSPSYRDDLHSHRIHIDSQGNIPPHVQSFAQAILQKGRTSPGLTDNEVSQLRLQLSEQADADEDSIKTTLSASAFFPASHNYLGQPHVFARGGNIPFDKKGLPYVQGFRLPPVSQPKPDLHYGYSRDSFTNSEYSVMKQPRILLYARPNSANYWPFFAAEVKSPSRGGTTWVAENQNAGTGAHCVNSMNLLLEYTNSQPRSEIQSLAFTSVADYNGASLWVHWREVGEDGRFLMSELDYFRFKRPDDIRGFRAKVRNIIEFSLGDRLDTIKGALMELFPQVERWEDEDRSGRIRRRSDTDDNATVRTSFTGASSTSGR</sequence>
<evidence type="ECO:0000259" key="2">
    <source>
        <dbReference type="Pfam" id="PF25545"/>
    </source>
</evidence>
<dbReference type="PANTHER" id="PTHR42470">
    <property type="entry name" value="VAST DOMAIN-CONTAINING PROTEIN"/>
    <property type="match status" value="1"/>
</dbReference>
<dbReference type="PANTHER" id="PTHR42470:SF1">
    <property type="entry name" value="VAST DOMAIN-CONTAINING PROTEIN"/>
    <property type="match status" value="1"/>
</dbReference>
<dbReference type="AlphaFoldDB" id="A0A8H7E7B6"/>
<gene>
    <name evidence="3" type="ORF">GJ744_007961</name>
</gene>
<dbReference type="EMBL" id="JAACFV010000040">
    <property type="protein sequence ID" value="KAF7509561.1"/>
    <property type="molecule type" value="Genomic_DNA"/>
</dbReference>
<feature type="domain" description="DUF7924" evidence="2">
    <location>
        <begin position="234"/>
        <end position="394"/>
    </location>
</feature>
<accession>A0A8H7E7B6</accession>
<evidence type="ECO:0000256" key="1">
    <source>
        <dbReference type="SAM" id="MobiDB-lite"/>
    </source>
</evidence>
<keyword evidence="4" id="KW-1185">Reference proteome</keyword>
<dbReference type="Proteomes" id="UP000606974">
    <property type="component" value="Unassembled WGS sequence"/>
</dbReference>
<proteinExistence type="predicted"/>
<protein>
    <recommendedName>
        <fullName evidence="2">DUF7924 domain-containing protein</fullName>
    </recommendedName>
</protein>
<evidence type="ECO:0000313" key="3">
    <source>
        <dbReference type="EMBL" id="KAF7509561.1"/>
    </source>
</evidence>
<dbReference type="OrthoDB" id="4539929at2759"/>